<evidence type="ECO:0000313" key="1">
    <source>
        <dbReference type="EMBL" id="RXS96798.1"/>
    </source>
</evidence>
<dbReference type="SUPFAM" id="SSF55961">
    <property type="entry name" value="Bet v1-like"/>
    <property type="match status" value="1"/>
</dbReference>
<keyword evidence="2" id="KW-1185">Reference proteome</keyword>
<dbReference type="OrthoDB" id="880456at2"/>
<name>A0A4Q1SGY0_9BACT</name>
<proteinExistence type="predicted"/>
<dbReference type="AlphaFoldDB" id="A0A4Q1SGY0"/>
<dbReference type="InterPro" id="IPR023393">
    <property type="entry name" value="START-like_dom_sf"/>
</dbReference>
<sequence>MPNQTVTRAVESDLEPVVIYNVLAKVHNIPQWAPVFADTIERIDDTHYKVTKDGTRFHLTLFLHPAAGTVDYIREMAENRRGGAYLRVVPRPLGGSTITMTVPVVPGADESDVAKTIEQELSALIHLARR</sequence>
<organism evidence="1 2">
    <name type="scientific">Silvibacterium dinghuense</name>
    <dbReference type="NCBI Taxonomy" id="1560006"/>
    <lineage>
        <taxon>Bacteria</taxon>
        <taxon>Pseudomonadati</taxon>
        <taxon>Acidobacteriota</taxon>
        <taxon>Terriglobia</taxon>
        <taxon>Terriglobales</taxon>
        <taxon>Acidobacteriaceae</taxon>
        <taxon>Silvibacterium</taxon>
    </lineage>
</organism>
<reference evidence="1 2" key="1">
    <citation type="journal article" date="2016" name="Int. J. Syst. Evol. Microbiol.">
        <title>Acidipila dinghuensis sp. nov., an acidobacterium isolated from forest soil.</title>
        <authorList>
            <person name="Jiang Y.W."/>
            <person name="Wang J."/>
            <person name="Chen M.H."/>
            <person name="Lv Y.Y."/>
            <person name="Qiu L.H."/>
        </authorList>
    </citation>
    <scope>NUCLEOTIDE SEQUENCE [LARGE SCALE GENOMIC DNA]</scope>
    <source>
        <strain evidence="1 2">DHOF10</strain>
    </source>
</reference>
<protein>
    <recommendedName>
        <fullName evidence="3">SRPBCC family protein</fullName>
    </recommendedName>
</protein>
<evidence type="ECO:0008006" key="3">
    <source>
        <dbReference type="Google" id="ProtNLM"/>
    </source>
</evidence>
<evidence type="ECO:0000313" key="2">
    <source>
        <dbReference type="Proteomes" id="UP000290253"/>
    </source>
</evidence>
<dbReference type="Gene3D" id="3.30.530.20">
    <property type="match status" value="1"/>
</dbReference>
<gene>
    <name evidence="1" type="ORF">ESZ00_02275</name>
</gene>
<dbReference type="EMBL" id="SDMK01000001">
    <property type="protein sequence ID" value="RXS96798.1"/>
    <property type="molecule type" value="Genomic_DNA"/>
</dbReference>
<dbReference type="RefSeq" id="WP_129206581.1">
    <property type="nucleotide sequence ID" value="NZ_BMGU01000001.1"/>
</dbReference>
<comment type="caution">
    <text evidence="1">The sequence shown here is derived from an EMBL/GenBank/DDBJ whole genome shotgun (WGS) entry which is preliminary data.</text>
</comment>
<dbReference type="Proteomes" id="UP000290253">
    <property type="component" value="Unassembled WGS sequence"/>
</dbReference>
<accession>A0A4Q1SGY0</accession>